<dbReference type="GeneID" id="110797297"/>
<organism evidence="2 3">
    <name type="scientific">Spinacia oleracea</name>
    <name type="common">Spinach</name>
    <dbReference type="NCBI Taxonomy" id="3562"/>
    <lineage>
        <taxon>Eukaryota</taxon>
        <taxon>Viridiplantae</taxon>
        <taxon>Streptophyta</taxon>
        <taxon>Embryophyta</taxon>
        <taxon>Tracheophyta</taxon>
        <taxon>Spermatophyta</taxon>
        <taxon>Magnoliopsida</taxon>
        <taxon>eudicotyledons</taxon>
        <taxon>Gunneridae</taxon>
        <taxon>Pentapetalae</taxon>
        <taxon>Caryophyllales</taxon>
        <taxon>Chenopodiaceae</taxon>
        <taxon>Chenopodioideae</taxon>
        <taxon>Anserineae</taxon>
        <taxon>Spinacia</taxon>
    </lineage>
</organism>
<evidence type="ECO:0000313" key="2">
    <source>
        <dbReference type="Proteomes" id="UP000813463"/>
    </source>
</evidence>
<keyword evidence="2" id="KW-1185">Reference proteome</keyword>
<sequence length="329" mass="37289">MRLKCVMNSLVGPLQSSFIEGRQILDGALIAGELIDTCKREKLPASLLKIDFHKAFDSVSWRFLDWTLEQMNFPSQWRLWIRSCVMTASSSILINGSPTAPFKLQRGLRQGDPSHRSFIFCPPNIEFLQNIKRMLILFHLASGLQVNFHKISLIGINVPDQWMSIATTSLLCKDGSLPFTYLGLSVGGDTSRIKTWDPIVERITKKLDSWKGRLLSIGGRITLIKSSISSLPLYYMSIFPLPKGVIEKINKFQRQFLWSGGLGKIYLSLVAWHIVELPKALGGLSIGNILHRNIALLFKWIWKFFNDPNHSLEANNPTQIQIPTISFNH</sequence>
<feature type="domain" description="Reverse transcriptase" evidence="1">
    <location>
        <begin position="2"/>
        <end position="113"/>
    </location>
</feature>
<evidence type="ECO:0000313" key="3">
    <source>
        <dbReference type="RefSeq" id="XP_056695729.1"/>
    </source>
</evidence>
<dbReference type="Pfam" id="PF00078">
    <property type="entry name" value="RVT_1"/>
    <property type="match status" value="1"/>
</dbReference>
<evidence type="ECO:0000259" key="1">
    <source>
        <dbReference type="Pfam" id="PF00078"/>
    </source>
</evidence>
<reference evidence="3" key="2">
    <citation type="submission" date="2025-08" db="UniProtKB">
        <authorList>
            <consortium name="RefSeq"/>
        </authorList>
    </citation>
    <scope>IDENTIFICATION</scope>
    <source>
        <tissue evidence="3">Leaf</tissue>
    </source>
</reference>
<name>A0ABM3RJD4_SPIOL</name>
<dbReference type="Proteomes" id="UP000813463">
    <property type="component" value="Chromosome 3"/>
</dbReference>
<dbReference type="PANTHER" id="PTHR33116">
    <property type="entry name" value="REVERSE TRANSCRIPTASE ZINC-BINDING DOMAIN-CONTAINING PROTEIN-RELATED-RELATED"/>
    <property type="match status" value="1"/>
</dbReference>
<protein>
    <recommendedName>
        <fullName evidence="1">Reverse transcriptase domain-containing protein</fullName>
    </recommendedName>
</protein>
<dbReference type="InterPro" id="IPR000477">
    <property type="entry name" value="RT_dom"/>
</dbReference>
<proteinExistence type="predicted"/>
<reference evidence="2" key="1">
    <citation type="journal article" date="2021" name="Nat. Commun.">
        <title>Genomic analyses provide insights into spinach domestication and the genetic basis of agronomic traits.</title>
        <authorList>
            <person name="Cai X."/>
            <person name="Sun X."/>
            <person name="Xu C."/>
            <person name="Sun H."/>
            <person name="Wang X."/>
            <person name="Ge C."/>
            <person name="Zhang Z."/>
            <person name="Wang Q."/>
            <person name="Fei Z."/>
            <person name="Jiao C."/>
            <person name="Wang Q."/>
        </authorList>
    </citation>
    <scope>NUCLEOTIDE SEQUENCE [LARGE SCALE GENOMIC DNA]</scope>
    <source>
        <strain evidence="2">cv. Varoflay</strain>
    </source>
</reference>
<dbReference type="RefSeq" id="XP_056695729.1">
    <property type="nucleotide sequence ID" value="XM_056839751.1"/>
</dbReference>
<gene>
    <name evidence="3" type="primary">LOC110797297</name>
</gene>
<dbReference type="PANTHER" id="PTHR33116:SF78">
    <property type="entry name" value="OS12G0587133 PROTEIN"/>
    <property type="match status" value="1"/>
</dbReference>
<accession>A0ABM3RJD4</accession>